<proteinExistence type="predicted"/>
<dbReference type="EMBL" id="JAIMBW010000001">
    <property type="protein sequence ID" value="MBY4892918.1"/>
    <property type="molecule type" value="Genomic_DNA"/>
</dbReference>
<dbReference type="InterPro" id="IPR024096">
    <property type="entry name" value="NO_sig/Golgi_transp_ligand-bd"/>
</dbReference>
<keyword evidence="4" id="KW-1185">Reference proteome</keyword>
<sequence length="195" mass="21838">MHGMINRALQAFIVETYGKDVWAEVRTIADLRIDEFEAMLHYRDVLTLSCFKAVAQTMHQDEESVLEDLGTFLITHPPLDPLRRLLRFGGASFTEFVLSLDELADRGRMAIPDIEMPEIFVRQVDATQFELRARWKLPGVGAILLGALRAMADDYGALASLDLGAPEGEFDCLRIEIHDSHHAEGRAFVLAEAAL</sequence>
<evidence type="ECO:0000313" key="2">
    <source>
        <dbReference type="EMBL" id="MBY4892918.1"/>
    </source>
</evidence>
<protein>
    <submittedName>
        <fullName evidence="3">Heme NO-binding domain-containing protein</fullName>
    </submittedName>
</protein>
<dbReference type="PANTHER" id="PTHR45655:SF13">
    <property type="entry name" value="SOLUBLE GUANYLATE CYCLASE GCY-32-RELATED"/>
    <property type="match status" value="1"/>
</dbReference>
<evidence type="ECO:0000259" key="1">
    <source>
        <dbReference type="Pfam" id="PF07700"/>
    </source>
</evidence>
<evidence type="ECO:0000313" key="3">
    <source>
        <dbReference type="EMBL" id="QXL89637.1"/>
    </source>
</evidence>
<dbReference type="InterPro" id="IPR038158">
    <property type="entry name" value="H-NOX_domain_sf"/>
</dbReference>
<feature type="domain" description="Heme NO-binding" evidence="1">
    <location>
        <begin position="2"/>
        <end position="155"/>
    </location>
</feature>
<dbReference type="Pfam" id="PF07700">
    <property type="entry name" value="HNOB"/>
    <property type="match status" value="1"/>
</dbReference>
<dbReference type="RefSeq" id="WP_257892663.1">
    <property type="nucleotide sequence ID" value="NZ_JAIMBW010000001.1"/>
</dbReference>
<evidence type="ECO:0000313" key="4">
    <source>
        <dbReference type="Proteomes" id="UP000693972"/>
    </source>
</evidence>
<organism evidence="3">
    <name type="scientific">Gymnodinialimonas phycosphaerae</name>
    <dbReference type="NCBI Taxonomy" id="2841589"/>
    <lineage>
        <taxon>Bacteria</taxon>
        <taxon>Pseudomonadati</taxon>
        <taxon>Pseudomonadota</taxon>
        <taxon>Alphaproteobacteria</taxon>
        <taxon>Rhodobacterales</taxon>
        <taxon>Paracoccaceae</taxon>
        <taxon>Gymnodinialimonas</taxon>
    </lineage>
</organism>
<reference evidence="3 4" key="1">
    <citation type="submission" date="2021-07" db="EMBL/GenBank/DDBJ databases">
        <title>Karlodiniumbacter phycospheric gen. nov., sp. nov., a phycosphere bacterium isolated from karlodinium veneficum.</title>
        <authorList>
            <person name="Peng Y."/>
            <person name="Jiang L."/>
            <person name="Lee J."/>
        </authorList>
    </citation>
    <scope>NUCLEOTIDE SEQUENCE</scope>
    <source>
        <strain evidence="3 4">N5</strain>
    </source>
</reference>
<name>A0A975TXY4_9RHOB</name>
<accession>A0A975TXY4</accession>
<dbReference type="GO" id="GO:0020037">
    <property type="term" value="F:heme binding"/>
    <property type="evidence" value="ECO:0007669"/>
    <property type="project" value="InterPro"/>
</dbReference>
<gene>
    <name evidence="2" type="ORF">KUL25_09095</name>
    <name evidence="3" type="ORF">KUL25_09100</name>
</gene>
<dbReference type="SUPFAM" id="SSF111126">
    <property type="entry name" value="Ligand-binding domain in the NO signalling and Golgi transport"/>
    <property type="match status" value="1"/>
</dbReference>
<dbReference type="PANTHER" id="PTHR45655">
    <property type="entry name" value="GUANYLATE CYCLASE SOLUBLE SUBUNIT BETA-2"/>
    <property type="match status" value="1"/>
</dbReference>
<dbReference type="Proteomes" id="UP000693972">
    <property type="component" value="Unassembled WGS sequence"/>
</dbReference>
<dbReference type="EMBL" id="CP078073">
    <property type="protein sequence ID" value="QXL89637.1"/>
    <property type="molecule type" value="Genomic_DNA"/>
</dbReference>
<dbReference type="AlphaFoldDB" id="A0A975TXY4"/>
<dbReference type="Gene3D" id="3.90.1520.10">
    <property type="entry name" value="H-NOX domain"/>
    <property type="match status" value="1"/>
</dbReference>
<dbReference type="InterPro" id="IPR011644">
    <property type="entry name" value="Heme_NO-bd"/>
</dbReference>